<keyword evidence="1" id="KW-1133">Transmembrane helix</keyword>
<dbReference type="Proteomes" id="UP000324800">
    <property type="component" value="Unassembled WGS sequence"/>
</dbReference>
<gene>
    <name evidence="2" type="ORF">EZS28_011527</name>
    <name evidence="3" type="ORF">EZS28_011528</name>
</gene>
<keyword evidence="1" id="KW-0812">Transmembrane</keyword>
<evidence type="ECO:0000313" key="2">
    <source>
        <dbReference type="EMBL" id="KAA6392945.1"/>
    </source>
</evidence>
<keyword evidence="1" id="KW-0472">Membrane</keyword>
<reference evidence="3 4" key="1">
    <citation type="submission" date="2019-03" db="EMBL/GenBank/DDBJ databases">
        <title>Single cell metagenomics reveals metabolic interactions within the superorganism composed of flagellate Streblomastix strix and complex community of Bacteroidetes bacteria on its surface.</title>
        <authorList>
            <person name="Treitli S.C."/>
            <person name="Kolisko M."/>
            <person name="Husnik F."/>
            <person name="Keeling P."/>
            <person name="Hampl V."/>
        </authorList>
    </citation>
    <scope>NUCLEOTIDE SEQUENCE [LARGE SCALE GENOMIC DNA]</scope>
    <source>
        <strain evidence="3">ST1C</strain>
    </source>
</reference>
<sequence>MELTVDILESLWERLIWFTHTFRSLKIRFNRSMQDEPWLLYPFQWNNICYPVEKDVCKKKLLQKGVHQHANSDLEILLCYMIKKIQNDGLTSLAFNIDRKKRFEVLQGDNGLPGLMAIKREDFGETSQALSYCLNFPDVTCQLRLSFTPSSVSHYYHFQFTLQQFATHQFTSGIAVFFFIIVVFHPLTLAAYAF</sequence>
<evidence type="ECO:0000313" key="4">
    <source>
        <dbReference type="Proteomes" id="UP000324800"/>
    </source>
</evidence>
<comment type="caution">
    <text evidence="3">The sequence shown here is derived from an EMBL/GenBank/DDBJ whole genome shotgun (WGS) entry which is preliminary data.</text>
</comment>
<dbReference type="EMBL" id="SNRW01002390">
    <property type="protein sequence ID" value="KAA6392945.1"/>
    <property type="molecule type" value="Genomic_DNA"/>
</dbReference>
<dbReference type="EMBL" id="SNRW01002390">
    <property type="protein sequence ID" value="KAA6392946.1"/>
    <property type="molecule type" value="Genomic_DNA"/>
</dbReference>
<dbReference type="AlphaFoldDB" id="A0A5J4WE21"/>
<accession>A0A5J4WE21</accession>
<evidence type="ECO:0000256" key="1">
    <source>
        <dbReference type="SAM" id="Phobius"/>
    </source>
</evidence>
<name>A0A5J4WE21_9EUKA</name>
<organism evidence="3 4">
    <name type="scientific">Streblomastix strix</name>
    <dbReference type="NCBI Taxonomy" id="222440"/>
    <lineage>
        <taxon>Eukaryota</taxon>
        <taxon>Metamonada</taxon>
        <taxon>Preaxostyla</taxon>
        <taxon>Oxymonadida</taxon>
        <taxon>Streblomastigidae</taxon>
        <taxon>Streblomastix</taxon>
    </lineage>
</organism>
<feature type="transmembrane region" description="Helical" evidence="1">
    <location>
        <begin position="170"/>
        <end position="193"/>
    </location>
</feature>
<protein>
    <submittedName>
        <fullName evidence="3">Uncharacterized protein</fullName>
    </submittedName>
</protein>
<proteinExistence type="predicted"/>
<evidence type="ECO:0000313" key="3">
    <source>
        <dbReference type="EMBL" id="KAA6392946.1"/>
    </source>
</evidence>